<dbReference type="EC" id="1.8.4.12" evidence="3"/>
<keyword evidence="4" id="KW-0479">Metal-binding</keyword>
<organism evidence="9 10">
    <name type="scientific">Granulicella rosea</name>
    <dbReference type="NCBI Taxonomy" id="474952"/>
    <lineage>
        <taxon>Bacteria</taxon>
        <taxon>Pseudomonadati</taxon>
        <taxon>Acidobacteriota</taxon>
        <taxon>Terriglobia</taxon>
        <taxon>Terriglobales</taxon>
        <taxon>Acidobacteriaceae</taxon>
        <taxon>Granulicella</taxon>
    </lineage>
</organism>
<dbReference type="InterPro" id="IPR011057">
    <property type="entry name" value="Mss4-like_sf"/>
</dbReference>
<keyword evidence="6" id="KW-0560">Oxidoreductase</keyword>
<evidence type="ECO:0000256" key="3">
    <source>
        <dbReference type="ARBA" id="ARBA00012499"/>
    </source>
</evidence>
<comment type="similarity">
    <text evidence="2">Belongs to the MsrB Met sulfoxide reductase family.</text>
</comment>
<feature type="domain" description="MsrB" evidence="8">
    <location>
        <begin position="79"/>
        <end position="201"/>
    </location>
</feature>
<dbReference type="GO" id="GO:0046872">
    <property type="term" value="F:metal ion binding"/>
    <property type="evidence" value="ECO:0007669"/>
    <property type="project" value="UniProtKB-KW"/>
</dbReference>
<dbReference type="EMBL" id="FZOU01000001">
    <property type="protein sequence ID" value="SNS25783.1"/>
    <property type="molecule type" value="Genomic_DNA"/>
</dbReference>
<dbReference type="Proteomes" id="UP000198356">
    <property type="component" value="Unassembled WGS sequence"/>
</dbReference>
<dbReference type="PROSITE" id="PS51790">
    <property type="entry name" value="MSRB"/>
    <property type="match status" value="1"/>
</dbReference>
<reference evidence="9 10" key="1">
    <citation type="submission" date="2017-06" db="EMBL/GenBank/DDBJ databases">
        <authorList>
            <person name="Kim H.J."/>
            <person name="Triplett B.A."/>
        </authorList>
    </citation>
    <scope>NUCLEOTIDE SEQUENCE [LARGE SCALE GENOMIC DNA]</scope>
    <source>
        <strain evidence="9 10">DSM 18704</strain>
    </source>
</reference>
<keyword evidence="5" id="KW-0862">Zinc</keyword>
<evidence type="ECO:0000256" key="4">
    <source>
        <dbReference type="ARBA" id="ARBA00022723"/>
    </source>
</evidence>
<dbReference type="FunFam" id="2.170.150.20:FF:000001">
    <property type="entry name" value="Peptide methionine sulfoxide reductase MsrB"/>
    <property type="match status" value="1"/>
</dbReference>
<dbReference type="InterPro" id="IPR028427">
    <property type="entry name" value="Met_Sox_Rdtase_MsrB"/>
</dbReference>
<evidence type="ECO:0000256" key="1">
    <source>
        <dbReference type="ARBA" id="ARBA00001947"/>
    </source>
</evidence>
<protein>
    <recommendedName>
        <fullName evidence="3">peptide-methionine (R)-S-oxide reductase</fullName>
        <ecNumber evidence="3">1.8.4.12</ecNumber>
    </recommendedName>
</protein>
<evidence type="ECO:0000256" key="5">
    <source>
        <dbReference type="ARBA" id="ARBA00022833"/>
    </source>
</evidence>
<dbReference type="Gene3D" id="2.170.150.20">
    <property type="entry name" value="Peptide methionine sulfoxide reductase"/>
    <property type="match status" value="1"/>
</dbReference>
<dbReference type="InterPro" id="IPR002579">
    <property type="entry name" value="Met_Sox_Rdtase_MsrB_dom"/>
</dbReference>
<dbReference type="GO" id="GO:0030091">
    <property type="term" value="P:protein repair"/>
    <property type="evidence" value="ECO:0007669"/>
    <property type="project" value="InterPro"/>
</dbReference>
<evidence type="ECO:0000256" key="6">
    <source>
        <dbReference type="ARBA" id="ARBA00023002"/>
    </source>
</evidence>
<gene>
    <name evidence="9" type="ORF">SAMN05421770_101219</name>
</gene>
<evidence type="ECO:0000313" key="10">
    <source>
        <dbReference type="Proteomes" id="UP000198356"/>
    </source>
</evidence>
<dbReference type="InterPro" id="IPR006311">
    <property type="entry name" value="TAT_signal"/>
</dbReference>
<dbReference type="PROSITE" id="PS51318">
    <property type="entry name" value="TAT"/>
    <property type="match status" value="1"/>
</dbReference>
<dbReference type="RefSeq" id="WP_089406542.1">
    <property type="nucleotide sequence ID" value="NZ_FZOU01000001.1"/>
</dbReference>
<name>A0A239D2G0_9BACT</name>
<keyword evidence="10" id="KW-1185">Reference proteome</keyword>
<dbReference type="Pfam" id="PF01641">
    <property type="entry name" value="SelR"/>
    <property type="match status" value="1"/>
</dbReference>
<evidence type="ECO:0000256" key="7">
    <source>
        <dbReference type="ARBA" id="ARBA00048488"/>
    </source>
</evidence>
<evidence type="ECO:0000256" key="2">
    <source>
        <dbReference type="ARBA" id="ARBA00007174"/>
    </source>
</evidence>
<accession>A0A239D2G0</accession>
<dbReference type="PANTHER" id="PTHR10173">
    <property type="entry name" value="METHIONINE SULFOXIDE REDUCTASE"/>
    <property type="match status" value="1"/>
</dbReference>
<dbReference type="AlphaFoldDB" id="A0A239D2G0"/>
<dbReference type="PANTHER" id="PTHR10173:SF57">
    <property type="entry name" value="PEPTIDE-METHIONINE (R)-S-OXIDE REDUCTASE"/>
    <property type="match status" value="1"/>
</dbReference>
<dbReference type="GO" id="GO:0006979">
    <property type="term" value="P:response to oxidative stress"/>
    <property type="evidence" value="ECO:0007669"/>
    <property type="project" value="InterPro"/>
</dbReference>
<proteinExistence type="inferred from homology"/>
<dbReference type="NCBIfam" id="TIGR00357">
    <property type="entry name" value="peptide-methionine (R)-S-oxide reductase MsrB"/>
    <property type="match status" value="1"/>
</dbReference>
<dbReference type="OrthoDB" id="9785497at2"/>
<dbReference type="SUPFAM" id="SSF51316">
    <property type="entry name" value="Mss4-like"/>
    <property type="match status" value="1"/>
</dbReference>
<evidence type="ECO:0000259" key="8">
    <source>
        <dbReference type="PROSITE" id="PS51790"/>
    </source>
</evidence>
<comment type="cofactor">
    <cofactor evidence="1">
        <name>Zn(2+)</name>
        <dbReference type="ChEBI" id="CHEBI:29105"/>
    </cofactor>
</comment>
<dbReference type="GO" id="GO:0005737">
    <property type="term" value="C:cytoplasm"/>
    <property type="evidence" value="ECO:0007669"/>
    <property type="project" value="TreeGrafter"/>
</dbReference>
<dbReference type="GO" id="GO:0033743">
    <property type="term" value="F:peptide-methionine (R)-S-oxide reductase activity"/>
    <property type="evidence" value="ECO:0007669"/>
    <property type="project" value="UniProtKB-EC"/>
</dbReference>
<sequence>MFDASSSSNPQAAGLTRRRFFAVGAAAAVSVGALALRHPAGVEASAEVHGTPGEVTIVNFTDAGKKIGKVTVPKIVKSDAEWLQQLGKNSFDIARKADTEIPGTGVSLNEHRKGVFRCICCDTASFSYDAKFDSGTGWPSFWEPIAKQNVVELTDHSMGMLRVEVKCVRCDAHLGHVFNDGPQPTGMRYCMNSASLRFAPAEAKA</sequence>
<comment type="catalytic activity">
    <reaction evidence="7">
        <text>L-methionyl-[protein] + [thioredoxin]-disulfide + H2O = L-methionyl-(R)-S-oxide-[protein] + [thioredoxin]-dithiol</text>
        <dbReference type="Rhea" id="RHEA:24164"/>
        <dbReference type="Rhea" id="RHEA-COMP:10698"/>
        <dbReference type="Rhea" id="RHEA-COMP:10700"/>
        <dbReference type="Rhea" id="RHEA-COMP:12313"/>
        <dbReference type="Rhea" id="RHEA-COMP:12314"/>
        <dbReference type="ChEBI" id="CHEBI:15377"/>
        <dbReference type="ChEBI" id="CHEBI:16044"/>
        <dbReference type="ChEBI" id="CHEBI:29950"/>
        <dbReference type="ChEBI" id="CHEBI:45764"/>
        <dbReference type="ChEBI" id="CHEBI:50058"/>
        <dbReference type="EC" id="1.8.4.12"/>
    </reaction>
</comment>
<evidence type="ECO:0000313" key="9">
    <source>
        <dbReference type="EMBL" id="SNS25783.1"/>
    </source>
</evidence>